<protein>
    <recommendedName>
        <fullName evidence="3">histidine kinase</fullName>
        <ecNumber evidence="3">2.7.13.3</ecNumber>
    </recommendedName>
</protein>
<dbReference type="Pfam" id="PF00672">
    <property type="entry name" value="HAMP"/>
    <property type="match status" value="1"/>
</dbReference>
<evidence type="ECO:0000256" key="10">
    <source>
        <dbReference type="ARBA" id="ARBA00023012"/>
    </source>
</evidence>
<proteinExistence type="predicted"/>
<dbReference type="Proteomes" id="UP001580407">
    <property type="component" value="Unassembled WGS sequence"/>
</dbReference>
<keyword evidence="18" id="KW-1185">Reference proteome</keyword>
<evidence type="ECO:0000256" key="6">
    <source>
        <dbReference type="ARBA" id="ARBA00022679"/>
    </source>
</evidence>
<dbReference type="InterPro" id="IPR004358">
    <property type="entry name" value="Sig_transdc_His_kin-like_C"/>
</dbReference>
<keyword evidence="11 12" id="KW-0472">Membrane</keyword>
<feature type="transmembrane region" description="Helical" evidence="12">
    <location>
        <begin position="329"/>
        <end position="355"/>
    </location>
</feature>
<dbReference type="EC" id="2.7.13.3" evidence="3"/>
<dbReference type="RefSeq" id="WP_375528848.1">
    <property type="nucleotide sequence ID" value="NZ_JBHILM010000062.1"/>
</dbReference>
<dbReference type="Gene3D" id="3.30.565.10">
    <property type="entry name" value="Histidine kinase-like ATPase, C-terminal domain"/>
    <property type="match status" value="1"/>
</dbReference>
<keyword evidence="12" id="KW-0812">Transmembrane</keyword>
<reference evidence="17 18" key="1">
    <citation type="submission" date="2024-09" db="EMBL/GenBank/DDBJ databases">
        <authorList>
            <person name="Ruan L."/>
        </authorList>
    </citation>
    <scope>NUCLEOTIDE SEQUENCE [LARGE SCALE GENOMIC DNA]</scope>
    <source>
        <strain evidence="17 18">D33</strain>
    </source>
</reference>
<keyword evidence="10" id="KW-0902">Two-component regulatory system</keyword>
<dbReference type="SUPFAM" id="SSF47384">
    <property type="entry name" value="Homodimeric domain of signal transducing histidine kinase"/>
    <property type="match status" value="1"/>
</dbReference>
<organism evidence="17 18">
    <name type="scientific">Paenibacillus terreus</name>
    <dbReference type="NCBI Taxonomy" id="1387834"/>
    <lineage>
        <taxon>Bacteria</taxon>
        <taxon>Bacillati</taxon>
        <taxon>Bacillota</taxon>
        <taxon>Bacilli</taxon>
        <taxon>Bacillales</taxon>
        <taxon>Paenibacillaceae</taxon>
        <taxon>Paenibacillus</taxon>
    </lineage>
</organism>
<dbReference type="SMART" id="SM00387">
    <property type="entry name" value="HATPase_c"/>
    <property type="match status" value="1"/>
</dbReference>
<dbReference type="InterPro" id="IPR000014">
    <property type="entry name" value="PAS"/>
</dbReference>
<dbReference type="InterPro" id="IPR001610">
    <property type="entry name" value="PAC"/>
</dbReference>
<dbReference type="InterPro" id="IPR003594">
    <property type="entry name" value="HATPase_dom"/>
</dbReference>
<dbReference type="InterPro" id="IPR003660">
    <property type="entry name" value="HAMP_dom"/>
</dbReference>
<keyword evidence="8" id="KW-0418">Kinase</keyword>
<evidence type="ECO:0000256" key="11">
    <source>
        <dbReference type="ARBA" id="ARBA00023136"/>
    </source>
</evidence>
<dbReference type="SMART" id="SM00388">
    <property type="entry name" value="HisKA"/>
    <property type="match status" value="1"/>
</dbReference>
<keyword evidence="4" id="KW-1003">Cell membrane</keyword>
<evidence type="ECO:0000256" key="12">
    <source>
        <dbReference type="SAM" id="Phobius"/>
    </source>
</evidence>
<evidence type="ECO:0000256" key="8">
    <source>
        <dbReference type="ARBA" id="ARBA00022777"/>
    </source>
</evidence>
<evidence type="ECO:0000256" key="2">
    <source>
        <dbReference type="ARBA" id="ARBA00004651"/>
    </source>
</evidence>
<dbReference type="InterPro" id="IPR036097">
    <property type="entry name" value="HisK_dim/P_sf"/>
</dbReference>
<dbReference type="Gene3D" id="3.30.450.20">
    <property type="entry name" value="PAS domain"/>
    <property type="match status" value="1"/>
</dbReference>
<feature type="domain" description="Histidine kinase" evidence="13">
    <location>
        <begin position="554"/>
        <end position="758"/>
    </location>
</feature>
<comment type="subcellular location">
    <subcellularLocation>
        <location evidence="2">Cell membrane</location>
        <topology evidence="2">Multi-pass membrane protein</topology>
    </subcellularLocation>
</comment>
<keyword evidence="9 17" id="KW-0067">ATP-binding</keyword>
<dbReference type="SUPFAM" id="SSF158472">
    <property type="entry name" value="HAMP domain-like"/>
    <property type="match status" value="1"/>
</dbReference>
<dbReference type="PROSITE" id="PS50109">
    <property type="entry name" value="HIS_KIN"/>
    <property type="match status" value="1"/>
</dbReference>
<gene>
    <name evidence="17" type="ORF">ACE3NQ_30240</name>
</gene>
<comment type="caution">
    <text evidence="17">The sequence shown here is derived from an EMBL/GenBank/DDBJ whole genome shotgun (WGS) entry which is preliminary data.</text>
</comment>
<evidence type="ECO:0000256" key="3">
    <source>
        <dbReference type="ARBA" id="ARBA00012438"/>
    </source>
</evidence>
<dbReference type="Pfam" id="PF00512">
    <property type="entry name" value="HisKA"/>
    <property type="match status" value="1"/>
</dbReference>
<dbReference type="SUPFAM" id="SSF55874">
    <property type="entry name" value="ATPase domain of HSP90 chaperone/DNA topoisomerase II/histidine kinase"/>
    <property type="match status" value="1"/>
</dbReference>
<feature type="domain" description="HAMP" evidence="16">
    <location>
        <begin position="353"/>
        <end position="405"/>
    </location>
</feature>
<evidence type="ECO:0000256" key="4">
    <source>
        <dbReference type="ARBA" id="ARBA00022475"/>
    </source>
</evidence>
<evidence type="ECO:0000313" key="17">
    <source>
        <dbReference type="EMBL" id="MFB5685193.1"/>
    </source>
</evidence>
<dbReference type="CDD" id="cd00082">
    <property type="entry name" value="HisKA"/>
    <property type="match status" value="1"/>
</dbReference>
<dbReference type="InterPro" id="IPR013656">
    <property type="entry name" value="PAS_4"/>
</dbReference>
<dbReference type="SMART" id="SM00091">
    <property type="entry name" value="PAS"/>
    <property type="match status" value="1"/>
</dbReference>
<dbReference type="EMBL" id="JBHILM010000062">
    <property type="protein sequence ID" value="MFB5685193.1"/>
    <property type="molecule type" value="Genomic_DNA"/>
</dbReference>
<dbReference type="InterPro" id="IPR036890">
    <property type="entry name" value="HATPase_C_sf"/>
</dbReference>
<evidence type="ECO:0000256" key="9">
    <source>
        <dbReference type="ARBA" id="ARBA00022840"/>
    </source>
</evidence>
<dbReference type="CDD" id="cd06225">
    <property type="entry name" value="HAMP"/>
    <property type="match status" value="1"/>
</dbReference>
<dbReference type="InterPro" id="IPR005467">
    <property type="entry name" value="His_kinase_dom"/>
</dbReference>
<dbReference type="InterPro" id="IPR000700">
    <property type="entry name" value="PAS-assoc_C"/>
</dbReference>
<evidence type="ECO:0000256" key="1">
    <source>
        <dbReference type="ARBA" id="ARBA00000085"/>
    </source>
</evidence>
<keyword evidence="7" id="KW-0547">Nucleotide-binding</keyword>
<dbReference type="Pfam" id="PF08448">
    <property type="entry name" value="PAS_4"/>
    <property type="match status" value="1"/>
</dbReference>
<feature type="transmembrane region" description="Helical" evidence="12">
    <location>
        <begin position="7"/>
        <end position="28"/>
    </location>
</feature>
<evidence type="ECO:0000256" key="7">
    <source>
        <dbReference type="ARBA" id="ARBA00022741"/>
    </source>
</evidence>
<comment type="catalytic activity">
    <reaction evidence="1">
        <text>ATP + protein L-histidine = ADP + protein N-phospho-L-histidine.</text>
        <dbReference type="EC" id="2.7.13.3"/>
    </reaction>
</comment>
<dbReference type="GO" id="GO:0005524">
    <property type="term" value="F:ATP binding"/>
    <property type="evidence" value="ECO:0007669"/>
    <property type="project" value="UniProtKB-KW"/>
</dbReference>
<feature type="domain" description="PAS" evidence="14">
    <location>
        <begin position="417"/>
        <end position="486"/>
    </location>
</feature>
<name>A0ABV5BHP3_9BACL</name>
<keyword evidence="5" id="KW-0597">Phosphoprotein</keyword>
<dbReference type="SUPFAM" id="SSF55785">
    <property type="entry name" value="PYP-like sensor domain (PAS domain)"/>
    <property type="match status" value="1"/>
</dbReference>
<dbReference type="SMART" id="SM00086">
    <property type="entry name" value="PAC"/>
    <property type="match status" value="1"/>
</dbReference>
<evidence type="ECO:0000259" key="14">
    <source>
        <dbReference type="PROSITE" id="PS50112"/>
    </source>
</evidence>
<evidence type="ECO:0000259" key="16">
    <source>
        <dbReference type="PROSITE" id="PS50885"/>
    </source>
</evidence>
<dbReference type="PROSITE" id="PS50112">
    <property type="entry name" value="PAS"/>
    <property type="match status" value="1"/>
</dbReference>
<dbReference type="Pfam" id="PF02518">
    <property type="entry name" value="HATPase_c"/>
    <property type="match status" value="1"/>
</dbReference>
<sequence>MSIKQKLMMIMSVFVLGILLLNLILNYYTVGNSLQRDSQSKMLLAARQIEGSVERNRSISEKIRRQADYNLLMAARMAALQLNKDYRTITREDLEQASRMTDIVHISIIVREEGGFRIVESSDPRQKAEAELLTDTVARAAEDLLSGSQAHASGQSEAGADTFWSSPTTDSAKHYAYFEKWGMYSDHQRNYIIKVSFRDSAAQQLEAGPSLEDTLQQILKTDPRYLEITGIAPAAFSSSAQVDAAVRKAGSPGSSDTILFGTYTLNQWNEDSAAVEKAIRTGDSVMLDSRVQEKRVLKSFMPFYPEGRDPYVIRIVLDYQNISSLIQELLFSSIIISVVLLAVVICGIYVLAGYFTRPIQSILEKVNEMASGELDTRLDVKGKDELAQLGSRINVMANNLSLYTRWLKQMYEENRAVKDHLESVINQTADAICVTDTEDVVVRVNKAFEDLYGWDKQSVIGKRLNVIPEELKGEYEEQRQRLLEGESISSTESIHLRRDGSRVEVSISISPIYDEEDGINGFISVIRDMTGRNRMEELLRRSEKLTTVGQLAAGVAHEIRNPLTTLRGFLQLQQQTGLLNPKHIELMLSELNRINLIVGEFLILAKPQAVQFQKTDIRFILRDVISLLDSQAHLYGVEFETQITDQPVPVFCEENQLKQVFINLLKNAIEAMPGGGHIFIELCLSGENVKIVIKDEGTGMSPDVLAKLGEPFFTKKASGTGLGLMVSQRIIQSHNGLLDIESKEGEGTTVTILLPWAAHAENPGTAGAPEGELQSGV</sequence>
<evidence type="ECO:0000259" key="13">
    <source>
        <dbReference type="PROSITE" id="PS50109"/>
    </source>
</evidence>
<dbReference type="InterPro" id="IPR003661">
    <property type="entry name" value="HisK_dim/P_dom"/>
</dbReference>
<evidence type="ECO:0000313" key="18">
    <source>
        <dbReference type="Proteomes" id="UP001580407"/>
    </source>
</evidence>
<dbReference type="NCBIfam" id="TIGR00229">
    <property type="entry name" value="sensory_box"/>
    <property type="match status" value="1"/>
</dbReference>
<evidence type="ECO:0000259" key="15">
    <source>
        <dbReference type="PROSITE" id="PS50113"/>
    </source>
</evidence>
<dbReference type="PANTHER" id="PTHR43065">
    <property type="entry name" value="SENSOR HISTIDINE KINASE"/>
    <property type="match status" value="1"/>
</dbReference>
<dbReference type="PANTHER" id="PTHR43065:SF34">
    <property type="entry name" value="SPORULATION KINASE A"/>
    <property type="match status" value="1"/>
</dbReference>
<dbReference type="PROSITE" id="PS50113">
    <property type="entry name" value="PAC"/>
    <property type="match status" value="1"/>
</dbReference>
<dbReference type="InterPro" id="IPR035965">
    <property type="entry name" value="PAS-like_dom_sf"/>
</dbReference>
<accession>A0ABV5BHP3</accession>
<keyword evidence="6" id="KW-0808">Transferase</keyword>
<dbReference type="PRINTS" id="PR00344">
    <property type="entry name" value="BCTRLSENSOR"/>
</dbReference>
<evidence type="ECO:0000256" key="5">
    <source>
        <dbReference type="ARBA" id="ARBA00022553"/>
    </source>
</evidence>
<dbReference type="Gene3D" id="6.10.340.10">
    <property type="match status" value="1"/>
</dbReference>
<keyword evidence="12" id="KW-1133">Transmembrane helix</keyword>
<dbReference type="PROSITE" id="PS50885">
    <property type="entry name" value="HAMP"/>
    <property type="match status" value="1"/>
</dbReference>
<dbReference type="CDD" id="cd00130">
    <property type="entry name" value="PAS"/>
    <property type="match status" value="1"/>
</dbReference>
<dbReference type="SMART" id="SM00304">
    <property type="entry name" value="HAMP"/>
    <property type="match status" value="1"/>
</dbReference>
<dbReference type="Gene3D" id="1.10.287.130">
    <property type="match status" value="1"/>
</dbReference>
<feature type="domain" description="PAC" evidence="15">
    <location>
        <begin position="489"/>
        <end position="541"/>
    </location>
</feature>